<feature type="chain" id="PRO_5006395213" evidence="3">
    <location>
        <begin position="27"/>
        <end position="504"/>
    </location>
</feature>
<dbReference type="InterPro" id="IPR002410">
    <property type="entry name" value="Peptidase_S33"/>
</dbReference>
<evidence type="ECO:0000256" key="1">
    <source>
        <dbReference type="ARBA" id="ARBA00010088"/>
    </source>
</evidence>
<dbReference type="Gene3D" id="3.40.50.1820">
    <property type="entry name" value="alpha/beta hydrolase"/>
    <property type="match status" value="1"/>
</dbReference>
<dbReference type="PATRIC" id="fig|517011.3.peg.1808"/>
<keyword evidence="6" id="KW-1185">Reference proteome</keyword>
<feature type="domain" description="AB hydrolase-1" evidence="4">
    <location>
        <begin position="95"/>
        <end position="459"/>
    </location>
</feature>
<evidence type="ECO:0000256" key="2">
    <source>
        <dbReference type="ARBA" id="ARBA00022801"/>
    </source>
</evidence>
<dbReference type="RefSeq" id="WP_057508565.1">
    <property type="nucleotide sequence ID" value="NZ_LDJK01000043.1"/>
</dbReference>
<keyword evidence="5" id="KW-0645">Protease</keyword>
<evidence type="ECO:0000313" key="5">
    <source>
        <dbReference type="EMBL" id="KRG73586.1"/>
    </source>
</evidence>
<gene>
    <name evidence="5" type="ORF">ABB28_10475</name>
</gene>
<reference evidence="5 6" key="1">
    <citation type="submission" date="2015-05" db="EMBL/GenBank/DDBJ databases">
        <title>Genome sequencing and analysis of members of genus Stenotrophomonas.</title>
        <authorList>
            <person name="Patil P.P."/>
            <person name="Midha S."/>
            <person name="Patil P.B."/>
        </authorList>
    </citation>
    <scope>NUCLEOTIDE SEQUENCE [LARGE SCALE GENOMIC DNA]</scope>
    <source>
        <strain evidence="5 6">DSM 21508</strain>
    </source>
</reference>
<feature type="signal peptide" evidence="3">
    <location>
        <begin position="1"/>
        <end position="26"/>
    </location>
</feature>
<dbReference type="GO" id="GO:0008233">
    <property type="term" value="F:peptidase activity"/>
    <property type="evidence" value="ECO:0007669"/>
    <property type="project" value="UniProtKB-KW"/>
</dbReference>
<comment type="similarity">
    <text evidence="1">Belongs to the peptidase S33 family.</text>
</comment>
<dbReference type="Pfam" id="PF00561">
    <property type="entry name" value="Abhydrolase_1"/>
    <property type="match status" value="1"/>
</dbReference>
<dbReference type="PRINTS" id="PR00793">
    <property type="entry name" value="PROAMNOPTASE"/>
</dbReference>
<name>A0A0R0D4I5_9GAMM</name>
<dbReference type="SUPFAM" id="SSF53474">
    <property type="entry name" value="alpha/beta-Hydrolases"/>
    <property type="match status" value="1"/>
</dbReference>
<keyword evidence="2" id="KW-0378">Hydrolase</keyword>
<organism evidence="5 6">
    <name type="scientific">Stenotrophomonas chelatiphaga</name>
    <dbReference type="NCBI Taxonomy" id="517011"/>
    <lineage>
        <taxon>Bacteria</taxon>
        <taxon>Pseudomonadati</taxon>
        <taxon>Pseudomonadota</taxon>
        <taxon>Gammaproteobacteria</taxon>
        <taxon>Lysobacterales</taxon>
        <taxon>Lysobacteraceae</taxon>
        <taxon>Stenotrophomonas</taxon>
    </lineage>
</organism>
<sequence>MSRNHLKLAGLLASVLCAACSAPPSASEGGVSGRHYGQIEFKPCTLTGAVAAANVEALCGTFSVPENPAAPEGRKIDLRIAWLDADNGGTGLPDPVFFLAGGPGQAASDVALQVSTALRQVRKQRDIFLIDQRGTGGSNPLSCLSPDGKELPMDEHADPTEAYVQGYAAQCAKSLEGRADPRFYTTSQAIDDLDAVRKALGAGQLNLVGGSYGTRVAQRYVARYPQHVRSVVIDGVVPNDLVVGGDFANTFEDAIILQSAQCIKDAACAKRFPVNTRTQLRSVLDTLAAAPVTVDYRDPATAQARQDVLKPDDVLGLIFAFSYIPELSSLLPVVLDEAAQGRYGPLAALTRNASRAMDLQISRGMQWSVICSEDAPRFQPAPQSDRLLGPHVAQMFFSACAVWPHDTAAADAATPLKSDLPVLLLSGELDPVTPPRYAEQVLKGLPNGRHIVTRGQGHGSINAGCMPRVLGQYIDTADAKAVDASCLDSLSHVPAFTSFNGWEP</sequence>
<dbReference type="InterPro" id="IPR050266">
    <property type="entry name" value="AB_hydrolase_sf"/>
</dbReference>
<dbReference type="GO" id="GO:0016020">
    <property type="term" value="C:membrane"/>
    <property type="evidence" value="ECO:0007669"/>
    <property type="project" value="TreeGrafter"/>
</dbReference>
<dbReference type="EMBL" id="LDJK01000043">
    <property type="protein sequence ID" value="KRG73586.1"/>
    <property type="molecule type" value="Genomic_DNA"/>
</dbReference>
<evidence type="ECO:0000313" key="6">
    <source>
        <dbReference type="Proteomes" id="UP000051386"/>
    </source>
</evidence>
<keyword evidence="3" id="KW-0732">Signal</keyword>
<comment type="caution">
    <text evidence="5">The sequence shown here is derived from an EMBL/GenBank/DDBJ whole genome shotgun (WGS) entry which is preliminary data.</text>
</comment>
<accession>A0A0R0D4I5</accession>
<proteinExistence type="inferred from homology"/>
<dbReference type="Proteomes" id="UP000051386">
    <property type="component" value="Unassembled WGS sequence"/>
</dbReference>
<dbReference type="InterPro" id="IPR029058">
    <property type="entry name" value="AB_hydrolase_fold"/>
</dbReference>
<dbReference type="PANTHER" id="PTHR43798:SF27">
    <property type="entry name" value="HYDROLASE ALPHA_BETA HYDROLASE FOLD FAMILY"/>
    <property type="match status" value="1"/>
</dbReference>
<evidence type="ECO:0000256" key="3">
    <source>
        <dbReference type="SAM" id="SignalP"/>
    </source>
</evidence>
<dbReference type="InterPro" id="IPR000073">
    <property type="entry name" value="AB_hydrolase_1"/>
</dbReference>
<dbReference type="AlphaFoldDB" id="A0A0R0D4I5"/>
<evidence type="ECO:0000259" key="4">
    <source>
        <dbReference type="Pfam" id="PF00561"/>
    </source>
</evidence>
<protein>
    <submittedName>
        <fullName evidence="5">Cysteine protease</fullName>
    </submittedName>
</protein>
<dbReference type="PANTHER" id="PTHR43798">
    <property type="entry name" value="MONOACYLGLYCEROL LIPASE"/>
    <property type="match status" value="1"/>
</dbReference>
<dbReference type="GO" id="GO:0006508">
    <property type="term" value="P:proteolysis"/>
    <property type="evidence" value="ECO:0007669"/>
    <property type="project" value="UniProtKB-KW"/>
</dbReference>